<reference evidence="1" key="1">
    <citation type="submission" date="2017-08" db="EMBL/GenBank/DDBJ databases">
        <authorList>
            <person name="Polle J.E."/>
            <person name="Barry K."/>
            <person name="Cushman J."/>
            <person name="Schmutz J."/>
            <person name="Tran D."/>
            <person name="Hathwaick L.T."/>
            <person name="Yim W.C."/>
            <person name="Jenkins J."/>
            <person name="Mckie-Krisberg Z.M."/>
            <person name="Prochnik S."/>
            <person name="Lindquist E."/>
            <person name="Dockter R.B."/>
            <person name="Adam C."/>
            <person name="Molina H."/>
            <person name="Bunkerborg J."/>
            <person name="Jin E."/>
            <person name="Buchheim M."/>
            <person name="Magnuson J."/>
        </authorList>
    </citation>
    <scope>NUCLEOTIDE SEQUENCE</scope>
    <source>
        <strain evidence="1">CCAP 19/18</strain>
    </source>
</reference>
<keyword evidence="2" id="KW-1185">Reference proteome</keyword>
<dbReference type="EMBL" id="MU069748">
    <property type="protein sequence ID" value="KAF5834588.1"/>
    <property type="molecule type" value="Genomic_DNA"/>
</dbReference>
<organism evidence="1 2">
    <name type="scientific">Dunaliella salina</name>
    <name type="common">Green alga</name>
    <name type="synonym">Protococcus salinus</name>
    <dbReference type="NCBI Taxonomy" id="3046"/>
    <lineage>
        <taxon>Eukaryota</taxon>
        <taxon>Viridiplantae</taxon>
        <taxon>Chlorophyta</taxon>
        <taxon>core chlorophytes</taxon>
        <taxon>Chlorophyceae</taxon>
        <taxon>CS clade</taxon>
        <taxon>Chlamydomonadales</taxon>
        <taxon>Dunaliellaceae</taxon>
        <taxon>Dunaliella</taxon>
    </lineage>
</organism>
<accession>A0ABQ7GJ04</accession>
<comment type="caution">
    <text evidence="1">The sequence shown here is derived from an EMBL/GenBank/DDBJ whole genome shotgun (WGS) entry which is preliminary data.</text>
</comment>
<proteinExistence type="predicted"/>
<name>A0ABQ7GJ04_DUNSA</name>
<gene>
    <name evidence="1" type="ORF">DUNSADRAFT_8713</name>
</gene>
<evidence type="ECO:0000313" key="2">
    <source>
        <dbReference type="Proteomes" id="UP000815325"/>
    </source>
</evidence>
<evidence type="ECO:0000313" key="1">
    <source>
        <dbReference type="EMBL" id="KAF5834588.1"/>
    </source>
</evidence>
<protein>
    <submittedName>
        <fullName evidence="1">Uncharacterized protein</fullName>
    </submittedName>
</protein>
<sequence length="76" mass="8771">MLSGKLYSEGYQWSCLEEANINNDLSFILKIWSIPFPTIIMLFLLLFLFDSLCLGCACPAFHNWGYMYFVACQLSD</sequence>
<dbReference type="Proteomes" id="UP000815325">
    <property type="component" value="Unassembled WGS sequence"/>
</dbReference>